<gene>
    <name evidence="2" type="primary">Aste1</name>
    <name evidence="2" type="ORF">XIPELE_R05057</name>
</gene>
<organism evidence="2 3">
    <name type="scientific">Xiphorhynchus elegans</name>
    <name type="common">elegant woodcreeper</name>
    <dbReference type="NCBI Taxonomy" id="269412"/>
    <lineage>
        <taxon>Eukaryota</taxon>
        <taxon>Metazoa</taxon>
        <taxon>Chordata</taxon>
        <taxon>Craniata</taxon>
        <taxon>Vertebrata</taxon>
        <taxon>Euteleostomi</taxon>
        <taxon>Archelosauria</taxon>
        <taxon>Archosauria</taxon>
        <taxon>Dinosauria</taxon>
        <taxon>Saurischia</taxon>
        <taxon>Theropoda</taxon>
        <taxon>Coelurosauria</taxon>
        <taxon>Aves</taxon>
        <taxon>Neognathae</taxon>
        <taxon>Neoaves</taxon>
        <taxon>Telluraves</taxon>
        <taxon>Australaves</taxon>
        <taxon>Passeriformes</taxon>
        <taxon>Dendrocolaptidae</taxon>
        <taxon>Xiphorhynchus</taxon>
    </lineage>
</organism>
<dbReference type="InterPro" id="IPR026832">
    <property type="entry name" value="Asteroid"/>
</dbReference>
<dbReference type="PANTHER" id="PTHR15665">
    <property type="entry name" value="ASTEROID PROTEIN"/>
    <property type="match status" value="1"/>
</dbReference>
<dbReference type="AlphaFoldDB" id="A0A7L3P2K9"/>
<accession>A0A7L3P2K9</accession>
<evidence type="ECO:0000256" key="1">
    <source>
        <dbReference type="ARBA" id="ARBA00007398"/>
    </source>
</evidence>
<proteinExistence type="inferred from homology"/>
<dbReference type="Gene3D" id="3.40.50.1010">
    <property type="entry name" value="5'-nuclease"/>
    <property type="match status" value="1"/>
</dbReference>
<dbReference type="EMBL" id="VZUH01000686">
    <property type="protein sequence ID" value="NXU83540.1"/>
    <property type="molecule type" value="Genomic_DNA"/>
</dbReference>
<name>A0A7L3P2K9_9DEND</name>
<dbReference type="SUPFAM" id="SSF88723">
    <property type="entry name" value="PIN domain-like"/>
    <property type="match status" value="1"/>
</dbReference>
<comment type="caution">
    <text evidence="2">The sequence shown here is derived from an EMBL/GenBank/DDBJ whole genome shotgun (WGS) entry which is preliminary data.</text>
</comment>
<keyword evidence="3" id="KW-1185">Reference proteome</keyword>
<dbReference type="PANTHER" id="PTHR15665:SF1">
    <property type="entry name" value="PROTEIN ASTEROID HOMOLOG 1"/>
    <property type="match status" value="1"/>
</dbReference>
<evidence type="ECO:0000313" key="3">
    <source>
        <dbReference type="Proteomes" id="UP000551443"/>
    </source>
</evidence>
<dbReference type="InterPro" id="IPR029060">
    <property type="entry name" value="PIN-like_dom_sf"/>
</dbReference>
<reference evidence="2 3" key="1">
    <citation type="submission" date="2019-09" db="EMBL/GenBank/DDBJ databases">
        <title>Bird 10,000 Genomes (B10K) Project - Family phase.</title>
        <authorList>
            <person name="Zhang G."/>
        </authorList>
    </citation>
    <scope>NUCLEOTIDE SEQUENCE [LARGE SCALE GENOMIC DNA]</scope>
    <source>
        <strain evidence="2">OUT-0059</strain>
        <tissue evidence="2">Muscle</tissue>
    </source>
</reference>
<dbReference type="Proteomes" id="UP000551443">
    <property type="component" value="Unassembled WGS sequence"/>
</dbReference>
<sequence>MGVLGLTGFVEERGVFFTELRLRDSKLVIDGSSLYHGLCLGPGPGPGPGPGGALRRGGDYGELSSALARFFGALRRCGVRAVVVLDGGRGARDRKRRALRGRAEEQLRAARGLGLGLGRARRGQRAQRGLAPLLAREAFVQALRRLGVPFVQCFGEADREIAALANSWGCPVLSLDSDFCVFDLAGGYCPLPHFHWEAAGPFVPARCFWAERLCGHFGRLHKGMLPLFAALSGNDFVCPAFLEGFFSKARLPAGGPGCHRRLQAILTWLSQFAEPAEALENVLKHLKEHRREEVREILRACMEDYAPSDVSLEEFFESGRYECQEAREAEVPRWVLDALAKAELAPFIINTLLLRSIFLRVQVENMQRPSAHSAALPIRQVIYGLLLGAPQDTEPAPPGHQNPELPVVCEFDRCQNAIKKTFVQAASLPTDFCDGHFSLDKLTEVPMSCRQKLLLETLGVKMSSLESIPSHLQLPAAVTCYWLRCSEPRVKLHQLKALLLMIVSGELQRINDEPDPMVSCAEEDSMAYNEFLKWKEKNLQNNDFDLDAAHSFCQWQCCLQMGLYLNQLLCTPLSEPDISRLYTGTLVHRLCQELKSTPSVENLFILSPKMTQLYLGLLKTVES</sequence>
<feature type="non-terminal residue" evidence="2">
    <location>
        <position position="623"/>
    </location>
</feature>
<protein>
    <submittedName>
        <fullName evidence="2">ASTE1 protein</fullName>
    </submittedName>
</protein>
<evidence type="ECO:0000313" key="2">
    <source>
        <dbReference type="EMBL" id="NXU83540.1"/>
    </source>
</evidence>
<comment type="similarity">
    <text evidence="1">Belongs to the asteroid family.</text>
</comment>
<feature type="non-terminal residue" evidence="2">
    <location>
        <position position="1"/>
    </location>
</feature>